<dbReference type="RefSeq" id="WP_246373243.1">
    <property type="nucleotide sequence ID" value="NZ_JACIEN010000007.1"/>
</dbReference>
<feature type="signal peptide" evidence="7">
    <location>
        <begin position="1"/>
        <end position="27"/>
    </location>
</feature>
<evidence type="ECO:0000256" key="2">
    <source>
        <dbReference type="ARBA" id="ARBA00010270"/>
    </source>
</evidence>
<sequence>MKLLLSMTGAAALALAAVGGSGGTAQAMPLGMERAMPAGEMIETVQYRYRSPRYVDRGFYRRGDYYYYNGHRGYRYARPGWRRYNDWWFPPAAFATGAIVGGIIAGQAAQAAPPPVYRSGSMSDAHVRWCYDRYRSYRAADNTFQPYNGPRQQCVSPYY</sequence>
<evidence type="ECO:0000256" key="3">
    <source>
        <dbReference type="ARBA" id="ARBA00020552"/>
    </source>
</evidence>
<evidence type="ECO:0000256" key="5">
    <source>
        <dbReference type="ARBA" id="ARBA00022734"/>
    </source>
</evidence>
<dbReference type="GO" id="GO:0016020">
    <property type="term" value="C:membrane"/>
    <property type="evidence" value="ECO:0007669"/>
    <property type="project" value="UniProtKB-SubCell"/>
</dbReference>
<comment type="function">
    <text evidence="6">Has immunoglobulin-binding and hemagglutination properties, and can bind to mannose. Essential for virulence. May be involved in LPS biosynthesis or polysaccharide transport.</text>
</comment>
<reference evidence="8 9" key="1">
    <citation type="submission" date="2020-08" db="EMBL/GenBank/DDBJ databases">
        <title>Genomic Encyclopedia of Type Strains, Phase IV (KMG-IV): sequencing the most valuable type-strain genomes for metagenomic binning, comparative biology and taxonomic classification.</title>
        <authorList>
            <person name="Goeker M."/>
        </authorList>
    </citation>
    <scope>NUCLEOTIDE SEQUENCE [LARGE SCALE GENOMIC DNA]</scope>
    <source>
        <strain evidence="8 9">DSM 103737</strain>
    </source>
</reference>
<dbReference type="GO" id="GO:0030246">
    <property type="term" value="F:carbohydrate binding"/>
    <property type="evidence" value="ECO:0007669"/>
    <property type="project" value="UniProtKB-KW"/>
</dbReference>
<comment type="subcellular location">
    <subcellularLocation>
        <location evidence="1">Membrane</location>
        <topology evidence="1">Single-pass membrane protein</topology>
    </subcellularLocation>
</comment>
<evidence type="ECO:0000313" key="9">
    <source>
        <dbReference type="Proteomes" id="UP000577362"/>
    </source>
</evidence>
<protein>
    <recommendedName>
        <fullName evidence="3">Lectin-like protein BA14k</fullName>
    </recommendedName>
</protein>
<feature type="chain" id="PRO_5033041417" description="Lectin-like protein BA14k" evidence="7">
    <location>
        <begin position="28"/>
        <end position="159"/>
    </location>
</feature>
<keyword evidence="4" id="KW-1003">Cell membrane</keyword>
<keyword evidence="5" id="KW-0430">Lectin</keyword>
<dbReference type="InterPro" id="IPR012413">
    <property type="entry name" value="BA14K"/>
</dbReference>
<evidence type="ECO:0000256" key="1">
    <source>
        <dbReference type="ARBA" id="ARBA00004167"/>
    </source>
</evidence>
<evidence type="ECO:0000256" key="6">
    <source>
        <dbReference type="ARBA" id="ARBA00025321"/>
    </source>
</evidence>
<keyword evidence="7" id="KW-0732">Signal</keyword>
<name>A0A840C0K7_9HYPH</name>
<keyword evidence="4" id="KW-0472">Membrane</keyword>
<comment type="caution">
    <text evidence="8">The sequence shown here is derived from an EMBL/GenBank/DDBJ whole genome shotgun (WGS) entry which is preliminary data.</text>
</comment>
<comment type="similarity">
    <text evidence="2">Belongs to the BA14k family.</text>
</comment>
<evidence type="ECO:0000256" key="7">
    <source>
        <dbReference type="SAM" id="SignalP"/>
    </source>
</evidence>
<organism evidence="8 9">
    <name type="scientific">Chelatococcus caeni</name>
    <dbReference type="NCBI Taxonomy" id="1348468"/>
    <lineage>
        <taxon>Bacteria</taxon>
        <taxon>Pseudomonadati</taxon>
        <taxon>Pseudomonadota</taxon>
        <taxon>Alphaproteobacteria</taxon>
        <taxon>Hyphomicrobiales</taxon>
        <taxon>Chelatococcaceae</taxon>
        <taxon>Chelatococcus</taxon>
    </lineage>
</organism>
<gene>
    <name evidence="8" type="ORF">GGR16_004382</name>
</gene>
<accession>A0A840C0K7</accession>
<dbReference type="Proteomes" id="UP000577362">
    <property type="component" value="Unassembled WGS sequence"/>
</dbReference>
<proteinExistence type="inferred from homology"/>
<dbReference type="AlphaFoldDB" id="A0A840C0K7"/>
<dbReference type="EMBL" id="JACIEN010000007">
    <property type="protein sequence ID" value="MBB4019331.1"/>
    <property type="molecule type" value="Genomic_DNA"/>
</dbReference>
<keyword evidence="9" id="KW-1185">Reference proteome</keyword>
<evidence type="ECO:0000256" key="4">
    <source>
        <dbReference type="ARBA" id="ARBA00022475"/>
    </source>
</evidence>
<dbReference type="Pfam" id="PF07886">
    <property type="entry name" value="BA14K"/>
    <property type="match status" value="1"/>
</dbReference>
<evidence type="ECO:0000313" key="8">
    <source>
        <dbReference type="EMBL" id="MBB4019331.1"/>
    </source>
</evidence>